<keyword evidence="2" id="KW-1185">Reference proteome</keyword>
<reference evidence="2" key="1">
    <citation type="submission" date="2017-10" db="EMBL/GenBank/DDBJ databases">
        <authorList>
            <person name="Toshchakov S.V."/>
            <person name="Goeva M.A."/>
        </authorList>
    </citation>
    <scope>NUCLEOTIDE SEQUENCE [LARGE SCALE GENOMIC DNA]</scope>
    <source>
        <strain evidence="2">JR1/69-1-13</strain>
    </source>
</reference>
<dbReference type="PANTHER" id="PTHR33986">
    <property type="entry name" value="OS02G0535700 PROTEIN"/>
    <property type="match status" value="1"/>
</dbReference>
<dbReference type="PANTHER" id="PTHR33986:SF15">
    <property type="entry name" value="MITOCHONDRIAL FISSION PROTEIN ELM1"/>
    <property type="match status" value="1"/>
</dbReference>
<organism evidence="1 2">
    <name type="scientific">Teichococcus aestuarii</name>
    <dbReference type="NCBI Taxonomy" id="568898"/>
    <lineage>
        <taxon>Bacteria</taxon>
        <taxon>Pseudomonadati</taxon>
        <taxon>Pseudomonadota</taxon>
        <taxon>Alphaproteobacteria</taxon>
        <taxon>Acetobacterales</taxon>
        <taxon>Roseomonadaceae</taxon>
        <taxon>Roseomonas</taxon>
    </lineage>
</organism>
<accession>A0A2U1V944</accession>
<dbReference type="InterPro" id="IPR009367">
    <property type="entry name" value="Elm1-like"/>
</dbReference>
<dbReference type="EMBL" id="PDOA01000001">
    <property type="protein sequence ID" value="PWC30345.1"/>
    <property type="molecule type" value="Genomic_DNA"/>
</dbReference>
<evidence type="ECO:0000313" key="1">
    <source>
        <dbReference type="EMBL" id="PWC30345.1"/>
    </source>
</evidence>
<gene>
    <name evidence="1" type="ORF">CR165_00020</name>
</gene>
<sequence length="315" mass="32758">MTDARPVWVLADPRAGTAAQALGIAERLDAPFRVIPLEWGPLARLPWPVPTLAGLTGAARAGIRPPQGTPHWPRLVLSAGRRSAPVARWLARRGARTVHAMRPGFGAAGFDLLVIGRHDAPAAAPNILPILGACHRMSPRRLAEARAEWAALAALPAPRVALLLGGAVRGEGLEPALAAGLARQAAGLGGSVLATTSRRSGTAATLAVAAALAGTPHRLHGWGSTGPNPYAGFLAWADIIVATGDSVSMLSEALATAAPLLIAETTEAPRHRRLWRSLYEAGQARPLDAAPGPFARAPLDEVARVAATIRLRGWL</sequence>
<proteinExistence type="predicted"/>
<dbReference type="AlphaFoldDB" id="A0A2U1V944"/>
<protein>
    <recommendedName>
        <fullName evidence="3">Nucleoside-diphosphate sugar epimerase</fullName>
    </recommendedName>
</protein>
<name>A0A2U1V944_9PROT</name>
<dbReference type="Proteomes" id="UP000245048">
    <property type="component" value="Unassembled WGS sequence"/>
</dbReference>
<comment type="caution">
    <text evidence="1">The sequence shown here is derived from an EMBL/GenBank/DDBJ whole genome shotgun (WGS) entry which is preliminary data.</text>
</comment>
<dbReference type="OrthoDB" id="272235at2"/>
<evidence type="ECO:0008006" key="3">
    <source>
        <dbReference type="Google" id="ProtNLM"/>
    </source>
</evidence>
<dbReference type="RefSeq" id="WP_109514918.1">
    <property type="nucleotide sequence ID" value="NZ_PDOA01000001.1"/>
</dbReference>
<evidence type="ECO:0000313" key="2">
    <source>
        <dbReference type="Proteomes" id="UP000245048"/>
    </source>
</evidence>
<dbReference type="Pfam" id="PF06258">
    <property type="entry name" value="Mito_fiss_Elm1"/>
    <property type="match status" value="1"/>
</dbReference>